<evidence type="ECO:0000256" key="7">
    <source>
        <dbReference type="ARBA" id="ARBA00023288"/>
    </source>
</evidence>
<evidence type="ECO:0000256" key="6">
    <source>
        <dbReference type="ARBA" id="ARBA00023237"/>
    </source>
</evidence>
<dbReference type="PANTHER" id="PTHR30046:SF2">
    <property type="entry name" value="YOP PROTEINS TRANSLOCATION LIPOPROTEIN J"/>
    <property type="match status" value="1"/>
</dbReference>
<protein>
    <recommendedName>
        <fullName evidence="8">Lipoprotein</fullName>
    </recommendedName>
</protein>
<dbReference type="InterPro" id="IPR006182">
    <property type="entry name" value="FliF_N_dom"/>
</dbReference>
<dbReference type="Pfam" id="PF01514">
    <property type="entry name" value="YscJ_FliF"/>
    <property type="match status" value="1"/>
</dbReference>
<dbReference type="InterPro" id="IPR003282">
    <property type="entry name" value="T3SS_SctJ"/>
</dbReference>
<evidence type="ECO:0000256" key="4">
    <source>
        <dbReference type="ARBA" id="ARBA00023136"/>
    </source>
</evidence>
<proteinExistence type="inferred from homology"/>
<evidence type="ECO:0000259" key="9">
    <source>
        <dbReference type="Pfam" id="PF01514"/>
    </source>
</evidence>
<dbReference type="RefSeq" id="WP_086068048.1">
    <property type="nucleotide sequence ID" value="NZ_CP021108.1"/>
</dbReference>
<dbReference type="PANTHER" id="PTHR30046">
    <property type="entry name" value="FLAGELLAR M-RING PROTEIN"/>
    <property type="match status" value="1"/>
</dbReference>
<keyword evidence="3 8" id="KW-0732">Signal</keyword>
<dbReference type="NCBIfam" id="TIGR02544">
    <property type="entry name" value="III_secr_YscJ"/>
    <property type="match status" value="1"/>
</dbReference>
<dbReference type="InterPro" id="IPR045851">
    <property type="entry name" value="AMP-bd_C_sf"/>
</dbReference>
<organism evidence="10 11">
    <name type="scientific">Bordetella genomosp. 8</name>
    <dbReference type="NCBI Taxonomy" id="1416806"/>
    <lineage>
        <taxon>Bacteria</taxon>
        <taxon>Pseudomonadati</taxon>
        <taxon>Pseudomonadota</taxon>
        <taxon>Betaproteobacteria</taxon>
        <taxon>Burkholderiales</taxon>
        <taxon>Alcaligenaceae</taxon>
        <taxon>Bordetella</taxon>
    </lineage>
</organism>
<feature type="transmembrane region" description="Helical" evidence="8">
    <location>
        <begin position="241"/>
        <end position="260"/>
    </location>
</feature>
<keyword evidence="8" id="KW-0812">Transmembrane</keyword>
<feature type="domain" description="Flagellar M-ring N-terminal" evidence="9">
    <location>
        <begin position="27"/>
        <end position="191"/>
    </location>
</feature>
<comment type="similarity">
    <text evidence="2 8">Belongs to the YscJ lipoprotein family.</text>
</comment>
<evidence type="ECO:0000256" key="5">
    <source>
        <dbReference type="ARBA" id="ARBA00023139"/>
    </source>
</evidence>
<keyword evidence="7 8" id="KW-0449">Lipoprotein</keyword>
<keyword evidence="6 8" id="KW-0998">Cell outer membrane</keyword>
<keyword evidence="11" id="KW-1185">Reference proteome</keyword>
<keyword evidence="5 8" id="KW-0564">Palmitate</keyword>
<reference evidence="10 11" key="1">
    <citation type="submission" date="2017-05" db="EMBL/GenBank/DDBJ databases">
        <title>Complete and WGS of Bordetella genogroups.</title>
        <authorList>
            <person name="Spilker T."/>
            <person name="LiPuma J."/>
        </authorList>
    </citation>
    <scope>NUCLEOTIDE SEQUENCE [LARGE SCALE GENOMIC DNA]</scope>
    <source>
        <strain evidence="10 11">AU19157</strain>
    </source>
</reference>
<dbReference type="KEGG" id="bgv:CAL12_22090"/>
<evidence type="ECO:0000313" key="10">
    <source>
        <dbReference type="EMBL" id="ARP84685.1"/>
    </source>
</evidence>
<evidence type="ECO:0000256" key="2">
    <source>
        <dbReference type="ARBA" id="ARBA00009509"/>
    </source>
</evidence>
<dbReference type="GO" id="GO:0009279">
    <property type="term" value="C:cell outer membrane"/>
    <property type="evidence" value="ECO:0007669"/>
    <property type="project" value="UniProtKB-SubCell"/>
</dbReference>
<dbReference type="InterPro" id="IPR043427">
    <property type="entry name" value="YscJ/FliF"/>
</dbReference>
<keyword evidence="4 8" id="KW-0472">Membrane</keyword>
<evidence type="ECO:0000313" key="11">
    <source>
        <dbReference type="Proteomes" id="UP000194151"/>
    </source>
</evidence>
<dbReference type="Gene3D" id="3.30.70.1530">
    <property type="entry name" value="Hypothetical protein rpa1041"/>
    <property type="match status" value="1"/>
</dbReference>
<evidence type="ECO:0000256" key="8">
    <source>
        <dbReference type="RuleBase" id="RU364102"/>
    </source>
</evidence>
<comment type="subcellular location">
    <subcellularLocation>
        <location evidence="1">Cell outer membrane</location>
        <topology evidence="1">Lipid-anchor</topology>
    </subcellularLocation>
</comment>
<accession>A0A1W6YUB7</accession>
<evidence type="ECO:0000256" key="1">
    <source>
        <dbReference type="ARBA" id="ARBA00004459"/>
    </source>
</evidence>
<dbReference type="Gene3D" id="3.30.300.30">
    <property type="match status" value="1"/>
</dbReference>
<sequence length="288" mass="30795">MQQASPQVLIRLFGAIALALLVGCSSRVDLFSAITDAEANEILAVLLQSAIPAEKQIKKNGVTLSVAESDVAKALGILRLQGLPRERFEGMGKIFQKEGMISSPLEERARYIYALSQELESTLTKMDGVLVARVHVVLPDQDAAKISRTPASAAVFIKHQSGYNLEVLKPQIRTLVSHAIPELGEDRVSVVLVMAQRTPASSGLSLPTPTPIAQPTSLPALLPTTPGAWQGGRPQGTQASWIWWLAGVLAIACAVGVVAVRAWRKRRDGFVHDSLLDKGAGVGRFGQG</sequence>
<dbReference type="EMBL" id="CP021108">
    <property type="protein sequence ID" value="ARP84685.1"/>
    <property type="molecule type" value="Genomic_DNA"/>
</dbReference>
<dbReference type="STRING" id="1416806.CAL12_22090"/>
<dbReference type="Proteomes" id="UP000194151">
    <property type="component" value="Chromosome"/>
</dbReference>
<dbReference type="OrthoDB" id="115186at2"/>
<gene>
    <name evidence="10" type="ORF">CAL12_22090</name>
</gene>
<evidence type="ECO:0000256" key="3">
    <source>
        <dbReference type="ARBA" id="ARBA00022729"/>
    </source>
</evidence>
<dbReference type="PRINTS" id="PR01338">
    <property type="entry name" value="TYPE3OMKPROT"/>
</dbReference>
<name>A0A1W6YUB7_9BORD</name>
<dbReference type="AlphaFoldDB" id="A0A1W6YUB7"/>
<dbReference type="GO" id="GO:0009306">
    <property type="term" value="P:protein secretion"/>
    <property type="evidence" value="ECO:0007669"/>
    <property type="project" value="InterPro"/>
</dbReference>
<keyword evidence="8" id="KW-1133">Transmembrane helix</keyword>